<evidence type="ECO:0000256" key="8">
    <source>
        <dbReference type="ARBA" id="ARBA00023136"/>
    </source>
</evidence>
<comment type="caution">
    <text evidence="19">The sequence shown here is derived from an EMBL/GenBank/DDBJ whole genome shotgun (WGS) entry which is preliminary data.</text>
</comment>
<feature type="compositionally biased region" description="Polar residues" evidence="16">
    <location>
        <begin position="901"/>
        <end position="912"/>
    </location>
</feature>
<evidence type="ECO:0000256" key="9">
    <source>
        <dbReference type="ARBA" id="ARBA00023180"/>
    </source>
</evidence>
<feature type="compositionally biased region" description="Basic and acidic residues" evidence="16">
    <location>
        <begin position="108"/>
        <end position="189"/>
    </location>
</feature>
<keyword evidence="3" id="KW-1003">Cell membrane</keyword>
<feature type="compositionally biased region" description="Basic and acidic residues" evidence="16">
    <location>
        <begin position="198"/>
        <end position="248"/>
    </location>
</feature>
<feature type="compositionally biased region" description="Basic and acidic residues" evidence="16">
    <location>
        <begin position="1"/>
        <end position="31"/>
    </location>
</feature>
<dbReference type="GO" id="GO:0004338">
    <property type="term" value="F:glucan exo-1,3-beta-glucosidase activity"/>
    <property type="evidence" value="ECO:0007669"/>
    <property type="project" value="UniProtKB-EC"/>
</dbReference>
<feature type="region of interest" description="Disordered" evidence="16">
    <location>
        <begin position="1"/>
        <end position="77"/>
    </location>
</feature>
<keyword evidence="11" id="KW-0961">Cell wall biogenesis/degradation</keyword>
<feature type="compositionally biased region" description="Low complexity" evidence="16">
    <location>
        <begin position="351"/>
        <end position="364"/>
    </location>
</feature>
<dbReference type="EC" id="3.2.1.58" evidence="14"/>
<evidence type="ECO:0000256" key="11">
    <source>
        <dbReference type="ARBA" id="ARBA00023316"/>
    </source>
</evidence>
<accession>A0A8H3UGG4</accession>
<evidence type="ECO:0000259" key="18">
    <source>
        <dbReference type="Pfam" id="PF00150"/>
    </source>
</evidence>
<evidence type="ECO:0000256" key="17">
    <source>
        <dbReference type="SAM" id="Phobius"/>
    </source>
</evidence>
<dbReference type="GO" id="GO:0009986">
    <property type="term" value="C:cell surface"/>
    <property type="evidence" value="ECO:0007669"/>
    <property type="project" value="TreeGrafter"/>
</dbReference>
<dbReference type="Gene3D" id="3.20.20.80">
    <property type="entry name" value="Glycosidases"/>
    <property type="match status" value="1"/>
</dbReference>
<evidence type="ECO:0000256" key="5">
    <source>
        <dbReference type="ARBA" id="ARBA00022801"/>
    </source>
</evidence>
<organism evidence="19 20">
    <name type="scientific">Venturia inaequalis</name>
    <name type="common">Apple scab fungus</name>
    <dbReference type="NCBI Taxonomy" id="5025"/>
    <lineage>
        <taxon>Eukaryota</taxon>
        <taxon>Fungi</taxon>
        <taxon>Dikarya</taxon>
        <taxon>Ascomycota</taxon>
        <taxon>Pezizomycotina</taxon>
        <taxon>Dothideomycetes</taxon>
        <taxon>Pleosporomycetidae</taxon>
        <taxon>Venturiales</taxon>
        <taxon>Venturiaceae</taxon>
        <taxon>Venturia</taxon>
    </lineage>
</organism>
<comment type="catalytic activity">
    <reaction evidence="12">
        <text>Successive hydrolysis of beta-D-glucose units from the non-reducing ends of (1-&gt;3)-beta-D-glucans, releasing alpha-glucose.</text>
        <dbReference type="EC" id="3.2.1.58"/>
    </reaction>
</comment>
<comment type="similarity">
    <text evidence="2">Belongs to the glycosyl hydrolase 5 (cellulase A) family.</text>
</comment>
<protein>
    <recommendedName>
        <fullName evidence="14">glucan 1,3-beta-glucosidase</fullName>
        <ecNumber evidence="14">3.2.1.58</ecNumber>
    </recommendedName>
    <alternativeName>
        <fullName evidence="15">Exo-1,3-beta-glucanase D</fullName>
    </alternativeName>
</protein>
<dbReference type="GO" id="GO:0005576">
    <property type="term" value="C:extracellular region"/>
    <property type="evidence" value="ECO:0007669"/>
    <property type="project" value="TreeGrafter"/>
</dbReference>
<feature type="compositionally biased region" description="Low complexity" evidence="16">
    <location>
        <begin position="62"/>
        <end position="77"/>
    </location>
</feature>
<comment type="subcellular location">
    <subcellularLocation>
        <location evidence="1">Cell membrane</location>
        <topology evidence="1">Single-pass type II membrane protein</topology>
    </subcellularLocation>
</comment>
<gene>
    <name evidence="19" type="ORF">BLS_005502</name>
</gene>
<dbReference type="PANTHER" id="PTHR31297:SF34">
    <property type="entry name" value="GLUCAN 1,3-BETA-GLUCOSIDASE 2"/>
    <property type="match status" value="1"/>
</dbReference>
<evidence type="ECO:0000256" key="7">
    <source>
        <dbReference type="ARBA" id="ARBA00022989"/>
    </source>
</evidence>
<dbReference type="InterPro" id="IPR017853">
    <property type="entry name" value="GH"/>
</dbReference>
<keyword evidence="8 17" id="KW-0472">Membrane</keyword>
<feature type="non-terminal residue" evidence="19">
    <location>
        <position position="1026"/>
    </location>
</feature>
<evidence type="ECO:0000256" key="14">
    <source>
        <dbReference type="ARBA" id="ARBA00038929"/>
    </source>
</evidence>
<keyword evidence="10" id="KW-0326">Glycosidase</keyword>
<name>A0A8H3UGG4_VENIN</name>
<keyword evidence="7 17" id="KW-1133">Transmembrane helix</keyword>
<dbReference type="GO" id="GO:0005886">
    <property type="term" value="C:plasma membrane"/>
    <property type="evidence" value="ECO:0007669"/>
    <property type="project" value="UniProtKB-SubCell"/>
</dbReference>
<dbReference type="PANTHER" id="PTHR31297">
    <property type="entry name" value="GLUCAN ENDO-1,6-BETA-GLUCOSIDASE B"/>
    <property type="match status" value="1"/>
</dbReference>
<dbReference type="GO" id="GO:0071555">
    <property type="term" value="P:cell wall organization"/>
    <property type="evidence" value="ECO:0007669"/>
    <property type="project" value="UniProtKB-KW"/>
</dbReference>
<evidence type="ECO:0000256" key="10">
    <source>
        <dbReference type="ARBA" id="ARBA00023295"/>
    </source>
</evidence>
<keyword evidence="9" id="KW-0325">Glycoprotein</keyword>
<comment type="function">
    <text evidence="13">Glucosidase involved in the degradation of cellulosic biomass. Active on lichenan.</text>
</comment>
<evidence type="ECO:0000256" key="3">
    <source>
        <dbReference type="ARBA" id="ARBA00022475"/>
    </source>
</evidence>
<feature type="transmembrane region" description="Helical" evidence="17">
    <location>
        <begin position="324"/>
        <end position="342"/>
    </location>
</feature>
<keyword evidence="6" id="KW-0735">Signal-anchor</keyword>
<feature type="region of interest" description="Disordered" evidence="16">
    <location>
        <begin position="901"/>
        <end position="1026"/>
    </location>
</feature>
<evidence type="ECO:0000313" key="20">
    <source>
        <dbReference type="Proteomes" id="UP000433883"/>
    </source>
</evidence>
<sequence length="1026" mass="115825">MPRDEEDRERRRRSSRDPESDRERTRDTDRQQRRRRTHRATDSQGELLPRHGSYRDHSAGTPPRLRAGSSSASSKPLSLGSLAQLDAVNAKKGWSSRQGEYDEAYLQEVRDREARLEKERRKEERAIERERRRAARAEAEEEERRLEEIAQQRAERAARQRTTDDEREQRREEKRRQKREEKERQRQLELEAQNATLRNREREPEGERTQRSRPERERDRRRREYSTARESEHEYTSSEEAKERAYRAEKRRRSKYAELPMESPSARDNATRKKSRIISGPYLEDGRSEEVYEYRRDKLTDSDVSGPTATTTDSMWTRKRNKRIGKVFIVLLLIIIPVAVVVSRKSGGQLKSAAAASSTTPTKSELNGLDHNSIPAADQGTYYDPWSWYDTTNFNVTYTKELVGGLPIMGLNSTWDDSVQANSKVPALKDAFAYGTMPIRGMNIGGWLSLEPWITPSLFNRYSQKEVIDEYTLTTKLGGTAASTLESHYSAFVNFQTFADIRAAGFDHVRIPFSYWAVTTYSGDPYVKQISWRYLLRGIEWARQNGLRINLDLHGLPGSQNGWNHSGRQGYIGWLNGTDGTLNGQRSIDIHDQLSQFFAQPRYKNIVTMYGLANEPRMTGLDTSLVMAWTTNAISKIRSNNITAIIIFGDGFMGLDNWQGKLQTETNLLLDVHQYVVFNTDLLQMTHSKKLTFACAGWQAQMTRSQNKATGFGPTMCGEWSQADTDCAANLNNVGMGNRWQGTLATGNSSTQVLQPFCPLKSSACDCWKPKRHIVIAGLRTPGSETCLRNTLNYRTSKLLHIYNPQGRVCLANEQSPGPISLSLFDSHSPEQKQTAVVRQYFYGCLVRDSVMNNITSSPNLRDEETKGKRQAHTSTFTTTITHFNNRFATISFSIPSRLSAGSSTTDFNNQQSPTTPAPPAPKSSSRKRKATAQDTSPEQAPTAPEAPIEAASKRRNKRSKIEPTESASGPPPSAPPKSRKKGNASAAMSNAGPSSGPHEEPSTPPEAPVASSSRRKSSRSKKDSQ</sequence>
<evidence type="ECO:0000313" key="19">
    <source>
        <dbReference type="EMBL" id="KAE9969118.1"/>
    </source>
</evidence>
<evidence type="ECO:0000256" key="1">
    <source>
        <dbReference type="ARBA" id="ARBA00004401"/>
    </source>
</evidence>
<feature type="domain" description="Glycoside hydrolase family 5" evidence="18">
    <location>
        <begin position="493"/>
        <end position="725"/>
    </location>
</feature>
<dbReference type="Pfam" id="PF00150">
    <property type="entry name" value="Cellulase"/>
    <property type="match status" value="1"/>
</dbReference>
<evidence type="ECO:0000256" key="15">
    <source>
        <dbReference type="ARBA" id="ARBA00041260"/>
    </source>
</evidence>
<evidence type="ECO:0000256" key="13">
    <source>
        <dbReference type="ARBA" id="ARBA00037126"/>
    </source>
</evidence>
<proteinExistence type="inferred from homology"/>
<keyword evidence="4 17" id="KW-0812">Transmembrane</keyword>
<dbReference type="AlphaFoldDB" id="A0A8H3UGG4"/>
<keyword evidence="5" id="KW-0378">Hydrolase</keyword>
<feature type="region of interest" description="Disordered" evidence="16">
    <location>
        <begin position="90"/>
        <end position="282"/>
    </location>
</feature>
<dbReference type="GO" id="GO:0009251">
    <property type="term" value="P:glucan catabolic process"/>
    <property type="evidence" value="ECO:0007669"/>
    <property type="project" value="TreeGrafter"/>
</dbReference>
<feature type="compositionally biased region" description="Low complexity" evidence="16">
    <location>
        <begin position="938"/>
        <end position="951"/>
    </location>
</feature>
<evidence type="ECO:0000256" key="4">
    <source>
        <dbReference type="ARBA" id="ARBA00022692"/>
    </source>
</evidence>
<evidence type="ECO:0000256" key="2">
    <source>
        <dbReference type="ARBA" id="ARBA00005641"/>
    </source>
</evidence>
<dbReference type="InterPro" id="IPR050386">
    <property type="entry name" value="Glycosyl_hydrolase_5"/>
</dbReference>
<reference evidence="19 20" key="1">
    <citation type="submission" date="2019-11" db="EMBL/GenBank/DDBJ databases">
        <title>Venturia inaequalis Genome Resource.</title>
        <authorList>
            <person name="Lichtner F.J."/>
        </authorList>
    </citation>
    <scope>NUCLEOTIDE SEQUENCE [LARGE SCALE GENOMIC DNA]</scope>
    <source>
        <strain evidence="19">Bline_iso_100314</strain>
    </source>
</reference>
<evidence type="ECO:0000256" key="6">
    <source>
        <dbReference type="ARBA" id="ARBA00022968"/>
    </source>
</evidence>
<dbReference type="SUPFAM" id="SSF51445">
    <property type="entry name" value="(Trans)glycosidases"/>
    <property type="match status" value="1"/>
</dbReference>
<evidence type="ECO:0000256" key="16">
    <source>
        <dbReference type="SAM" id="MobiDB-lite"/>
    </source>
</evidence>
<dbReference type="EMBL" id="WNWQ01000381">
    <property type="protein sequence ID" value="KAE9969118.1"/>
    <property type="molecule type" value="Genomic_DNA"/>
</dbReference>
<dbReference type="InterPro" id="IPR001547">
    <property type="entry name" value="Glyco_hydro_5"/>
</dbReference>
<dbReference type="Proteomes" id="UP000433883">
    <property type="component" value="Unassembled WGS sequence"/>
</dbReference>
<feature type="region of interest" description="Disordered" evidence="16">
    <location>
        <begin position="351"/>
        <end position="371"/>
    </location>
</feature>
<evidence type="ECO:0000256" key="12">
    <source>
        <dbReference type="ARBA" id="ARBA00036824"/>
    </source>
</evidence>